<keyword evidence="9 10" id="KW-0998">Cell outer membrane</keyword>
<dbReference type="Pfam" id="PF07715">
    <property type="entry name" value="Plug"/>
    <property type="match status" value="1"/>
</dbReference>
<evidence type="ECO:0000256" key="6">
    <source>
        <dbReference type="ARBA" id="ARBA00023077"/>
    </source>
</evidence>
<dbReference type="SUPFAM" id="SSF56935">
    <property type="entry name" value="Porins"/>
    <property type="match status" value="1"/>
</dbReference>
<keyword evidence="3 10" id="KW-0813">Transport</keyword>
<keyword evidence="17" id="KW-1185">Reference proteome</keyword>
<dbReference type="NCBIfam" id="TIGR01782">
    <property type="entry name" value="TonB-Xanth-Caul"/>
    <property type="match status" value="1"/>
</dbReference>
<dbReference type="InterPro" id="IPR000531">
    <property type="entry name" value="Beta-barrel_TonB"/>
</dbReference>
<feature type="domain" description="TonB-dependent receptor-like beta-barrel" evidence="14">
    <location>
        <begin position="478"/>
        <end position="945"/>
    </location>
</feature>
<dbReference type="Gene3D" id="2.40.170.20">
    <property type="entry name" value="TonB-dependent receptor, beta-barrel domain"/>
    <property type="match status" value="1"/>
</dbReference>
<evidence type="ECO:0000256" key="2">
    <source>
        <dbReference type="ARBA" id="ARBA00009810"/>
    </source>
</evidence>
<sequence>MNKKLLATLLPLALAAAYGTHASAQEASAGDAGTPQASAQPQAAAPAPGTSGQSTTAGTAGAGSAANPAASSPASQEPVSTVVVTGFRSSLQKALNLKQQAIGVRDSIVAEDIGKFPEANVAESLQRVPGVILNRDESSGEGQRISIRGLPTEYSVTTLNGAPVNTTSTSTIGSAARGFNYDVFASELFGRIDFYKSPLAELTEGGLGGIVDLQTPRPFDNPKRQVRYGLTAGYNTMSERFNPAGFALYSNTWGNWGFLVGGSHSGSKNNRSGFEATGGYNSSANGSRTPVRGNFAVALDYDSPLANLGGYTRDQIDNALLPRIYRFYGSQNDRKRDGLVSSLQYKDGGLNVSFDTLYSKLKNERDEMYFGILVRNSRTTNRNAPAGQNGNNGFIPLNVSIDPESNLLEGTFGNTSYSSGVTYANDETEFGYGALNLSYKASDKLTFTAQASANNSSALSYQSTLSGQIFGITSTIGYGDDHVYPSMSSPTSYTDPNNFQGFQIGTGWTKEFDKGRQARASAEYAYELPGGWTGKMKSGFSFVETTKGIDKRNGTSLATARLNQLGNAGLRAGMTSNLPISNLDMGGGWPSAWGTFDRGYTFGTFNPLEYNPNSAFTPAQSFTAQEKVSTAFVQSDFRGEVFGRELRFNAGVRYSETKTYIDNFKQAGANNAYIPNEEEGKYSNVLPAVSAAFDVTDTLMWRASWGKTISRASLGIIAAQTVVPNPFDNTATAGNPNLKPQQSKNFDTSLEWYFKPGSLLSAGYFRKVLTDATVSSTQNVTFGSLGLPDTALGAIFYDANGRVDPNLPMTLRTYSNAGKQVLKGFELAYQQAFDFLPDPFKGFGALASFTHIDPFNSQRWITNAGREIEVNSVPKFAYSTTGYYEKGPLAVRLSWNYKGRSLHGDNPRNNGDDLIRWRAARGYLDGNISYKISDKLELRLDALNLSNTLAYDYFEDATGMYGSGKKTRMDYAKYDGRTIKIGIRGSL</sequence>
<feature type="compositionally biased region" description="Low complexity" evidence="12">
    <location>
        <begin position="32"/>
        <end position="75"/>
    </location>
</feature>
<dbReference type="InterPro" id="IPR010104">
    <property type="entry name" value="TonB_rcpt_bac"/>
</dbReference>
<evidence type="ECO:0000256" key="11">
    <source>
        <dbReference type="RuleBase" id="RU003357"/>
    </source>
</evidence>
<comment type="similarity">
    <text evidence="2 10 11">Belongs to the TonB-dependent receptor family.</text>
</comment>
<feature type="chain" id="PRO_5020535289" evidence="13">
    <location>
        <begin position="25"/>
        <end position="987"/>
    </location>
</feature>
<keyword evidence="8 16" id="KW-0675">Receptor</keyword>
<evidence type="ECO:0000256" key="13">
    <source>
        <dbReference type="SAM" id="SignalP"/>
    </source>
</evidence>
<keyword evidence="6 11" id="KW-0798">TonB box</keyword>
<keyword evidence="5 10" id="KW-0812">Transmembrane</keyword>
<name>A0A4P6L1S0_9BURK</name>
<dbReference type="Proteomes" id="UP000290637">
    <property type="component" value="Chromosome"/>
</dbReference>
<feature type="domain" description="TonB-dependent receptor plug" evidence="15">
    <location>
        <begin position="101"/>
        <end position="209"/>
    </location>
</feature>
<dbReference type="KEGG" id="plue:EWM63_22945"/>
<keyword evidence="7 10" id="KW-0472">Membrane</keyword>
<dbReference type="OrthoDB" id="9145774at2"/>
<keyword evidence="13" id="KW-0732">Signal</keyword>
<dbReference type="InterPro" id="IPR012910">
    <property type="entry name" value="Plug_dom"/>
</dbReference>
<evidence type="ECO:0000256" key="5">
    <source>
        <dbReference type="ARBA" id="ARBA00022692"/>
    </source>
</evidence>
<evidence type="ECO:0000256" key="3">
    <source>
        <dbReference type="ARBA" id="ARBA00022448"/>
    </source>
</evidence>
<dbReference type="PANTHER" id="PTHR40980">
    <property type="entry name" value="PLUG DOMAIN-CONTAINING PROTEIN"/>
    <property type="match status" value="1"/>
</dbReference>
<evidence type="ECO:0000256" key="4">
    <source>
        <dbReference type="ARBA" id="ARBA00022452"/>
    </source>
</evidence>
<proteinExistence type="inferred from homology"/>
<evidence type="ECO:0000259" key="14">
    <source>
        <dbReference type="Pfam" id="PF00593"/>
    </source>
</evidence>
<evidence type="ECO:0000313" key="16">
    <source>
        <dbReference type="EMBL" id="QBE65496.1"/>
    </source>
</evidence>
<gene>
    <name evidence="16" type="ORF">EWM63_22945</name>
</gene>
<dbReference type="Gene3D" id="2.170.130.10">
    <property type="entry name" value="TonB-dependent receptor, plug domain"/>
    <property type="match status" value="1"/>
</dbReference>
<dbReference type="PANTHER" id="PTHR40980:SF3">
    <property type="entry name" value="TONB-DEPENDENT RECEPTOR-LIKE BETA-BARREL DOMAIN-CONTAINING PROTEIN"/>
    <property type="match status" value="1"/>
</dbReference>
<evidence type="ECO:0000256" key="7">
    <source>
        <dbReference type="ARBA" id="ARBA00023136"/>
    </source>
</evidence>
<protein>
    <submittedName>
        <fullName evidence="16">TonB-dependent receptor</fullName>
    </submittedName>
</protein>
<dbReference type="InterPro" id="IPR036942">
    <property type="entry name" value="Beta-barrel_TonB_sf"/>
</dbReference>
<evidence type="ECO:0000256" key="12">
    <source>
        <dbReference type="SAM" id="MobiDB-lite"/>
    </source>
</evidence>
<evidence type="ECO:0000256" key="8">
    <source>
        <dbReference type="ARBA" id="ARBA00023170"/>
    </source>
</evidence>
<reference evidence="16 17" key="1">
    <citation type="submission" date="2019-02" db="EMBL/GenBank/DDBJ databases">
        <title>Draft Genome Sequences of Six Type Strains of the Genus Massilia.</title>
        <authorList>
            <person name="Miess H."/>
            <person name="Frediansyhah A."/>
            <person name="Gross H."/>
        </authorList>
    </citation>
    <scope>NUCLEOTIDE SEQUENCE [LARGE SCALE GENOMIC DNA]</scope>
    <source>
        <strain evidence="16 17">DSM 17473</strain>
    </source>
</reference>
<dbReference type="GO" id="GO:0009279">
    <property type="term" value="C:cell outer membrane"/>
    <property type="evidence" value="ECO:0007669"/>
    <property type="project" value="UniProtKB-SubCell"/>
</dbReference>
<evidence type="ECO:0000256" key="9">
    <source>
        <dbReference type="ARBA" id="ARBA00023237"/>
    </source>
</evidence>
<dbReference type="PROSITE" id="PS52016">
    <property type="entry name" value="TONB_DEPENDENT_REC_3"/>
    <property type="match status" value="1"/>
</dbReference>
<dbReference type="Pfam" id="PF00593">
    <property type="entry name" value="TonB_dep_Rec_b-barrel"/>
    <property type="match status" value="1"/>
</dbReference>
<dbReference type="RefSeq" id="WP_130188606.1">
    <property type="nucleotide sequence ID" value="NZ_CP035913.1"/>
</dbReference>
<evidence type="ECO:0000313" key="17">
    <source>
        <dbReference type="Proteomes" id="UP000290637"/>
    </source>
</evidence>
<feature type="region of interest" description="Disordered" evidence="12">
    <location>
        <begin position="26"/>
        <end position="78"/>
    </location>
</feature>
<evidence type="ECO:0000256" key="1">
    <source>
        <dbReference type="ARBA" id="ARBA00004571"/>
    </source>
</evidence>
<evidence type="ECO:0000256" key="10">
    <source>
        <dbReference type="PROSITE-ProRule" id="PRU01360"/>
    </source>
</evidence>
<keyword evidence="4 10" id="KW-1134">Transmembrane beta strand</keyword>
<dbReference type="InterPro" id="IPR037066">
    <property type="entry name" value="Plug_dom_sf"/>
</dbReference>
<dbReference type="InterPro" id="IPR039426">
    <property type="entry name" value="TonB-dep_rcpt-like"/>
</dbReference>
<organism evidence="16 17">
    <name type="scientific">Pseudoduganella lutea</name>
    <dbReference type="NCBI Taxonomy" id="321985"/>
    <lineage>
        <taxon>Bacteria</taxon>
        <taxon>Pseudomonadati</taxon>
        <taxon>Pseudomonadota</taxon>
        <taxon>Betaproteobacteria</taxon>
        <taxon>Burkholderiales</taxon>
        <taxon>Oxalobacteraceae</taxon>
        <taxon>Telluria group</taxon>
        <taxon>Pseudoduganella</taxon>
    </lineage>
</organism>
<comment type="subcellular location">
    <subcellularLocation>
        <location evidence="1 10">Cell outer membrane</location>
        <topology evidence="1 10">Multi-pass membrane protein</topology>
    </subcellularLocation>
</comment>
<accession>A0A4P6L1S0</accession>
<dbReference type="EMBL" id="CP035913">
    <property type="protein sequence ID" value="QBE65496.1"/>
    <property type="molecule type" value="Genomic_DNA"/>
</dbReference>
<feature type="signal peptide" evidence="13">
    <location>
        <begin position="1"/>
        <end position="24"/>
    </location>
</feature>
<evidence type="ECO:0000259" key="15">
    <source>
        <dbReference type="Pfam" id="PF07715"/>
    </source>
</evidence>
<dbReference type="AlphaFoldDB" id="A0A4P6L1S0"/>